<sequence length="91" mass="10161">MQAAGAGVDDIRAYLKRPNVDIWPDNAIAYAVFCAMDTQWRVGGMGRASGLDYAALPFVMRQLGVPRAEWTDIFDAVRVMERAALDEMHKE</sequence>
<dbReference type="EMBL" id="SGXC01000002">
    <property type="protein sequence ID" value="RZS80655.1"/>
    <property type="molecule type" value="Genomic_DNA"/>
</dbReference>
<keyword evidence="2" id="KW-1185">Reference proteome</keyword>
<evidence type="ECO:0000313" key="2">
    <source>
        <dbReference type="Proteomes" id="UP000292445"/>
    </source>
</evidence>
<dbReference type="InterPro" id="IPR014915">
    <property type="entry name" value="Phage_TLS_TfmB"/>
</dbReference>
<protein>
    <submittedName>
        <fullName evidence="1">Uncharacterized protein DUF1799</fullName>
    </submittedName>
</protein>
<comment type="caution">
    <text evidence="1">The sequence shown here is derived from an EMBL/GenBank/DDBJ whole genome shotgun (WGS) entry which is preliminary data.</text>
</comment>
<proteinExistence type="predicted"/>
<gene>
    <name evidence="1" type="ORF">EV675_3267</name>
</gene>
<name>A0A4Q7NCH6_9BURK</name>
<evidence type="ECO:0000313" key="1">
    <source>
        <dbReference type="EMBL" id="RZS80655.1"/>
    </source>
</evidence>
<dbReference type="Proteomes" id="UP000292445">
    <property type="component" value="Unassembled WGS sequence"/>
</dbReference>
<accession>A0A4Q7NCH6</accession>
<organism evidence="1 2">
    <name type="scientific">Pigmentiphaga kullae</name>
    <dbReference type="NCBI Taxonomy" id="151784"/>
    <lineage>
        <taxon>Bacteria</taxon>
        <taxon>Pseudomonadati</taxon>
        <taxon>Pseudomonadota</taxon>
        <taxon>Betaproteobacteria</taxon>
        <taxon>Burkholderiales</taxon>
        <taxon>Alcaligenaceae</taxon>
        <taxon>Pigmentiphaga</taxon>
    </lineage>
</organism>
<dbReference type="RefSeq" id="WP_242621466.1">
    <property type="nucleotide sequence ID" value="NZ_SGXC01000002.1"/>
</dbReference>
<dbReference type="Pfam" id="PF08809">
    <property type="entry name" value="DUF1799"/>
    <property type="match status" value="1"/>
</dbReference>
<dbReference type="AlphaFoldDB" id="A0A4Q7NCH6"/>
<reference evidence="1 2" key="1">
    <citation type="submission" date="2019-02" db="EMBL/GenBank/DDBJ databases">
        <title>Genomic Encyclopedia of Type Strains, Phase IV (KMG-IV): sequencing the most valuable type-strain genomes for metagenomic binning, comparative biology and taxonomic classification.</title>
        <authorList>
            <person name="Goeker M."/>
        </authorList>
    </citation>
    <scope>NUCLEOTIDE SEQUENCE [LARGE SCALE GENOMIC DNA]</scope>
    <source>
        <strain evidence="1 2">K24</strain>
    </source>
</reference>